<organism evidence="1 2">
    <name type="scientific">Vibrio quintilis</name>
    <dbReference type="NCBI Taxonomy" id="1117707"/>
    <lineage>
        <taxon>Bacteria</taxon>
        <taxon>Pseudomonadati</taxon>
        <taxon>Pseudomonadota</taxon>
        <taxon>Gammaproteobacteria</taxon>
        <taxon>Vibrionales</taxon>
        <taxon>Vibrionaceae</taxon>
        <taxon>Vibrio</taxon>
    </lineage>
</organism>
<evidence type="ECO:0000313" key="1">
    <source>
        <dbReference type="EMBL" id="SHO56631.1"/>
    </source>
</evidence>
<dbReference type="AlphaFoldDB" id="A0A1M7YVN7"/>
<dbReference type="RefSeq" id="WP_073582811.1">
    <property type="nucleotide sequence ID" value="NZ_AP024898.1"/>
</dbReference>
<protein>
    <submittedName>
        <fullName evidence="1">Killing trait</fullName>
    </submittedName>
</protein>
<dbReference type="InterPro" id="IPR021070">
    <property type="entry name" value="Killing_trait_RebB"/>
</dbReference>
<dbReference type="Proteomes" id="UP000184600">
    <property type="component" value="Unassembled WGS sequence"/>
</dbReference>
<sequence length="88" mass="9028">MPDLVNSAITDSVTQANTEVLGSVPATAMGNLMMSTSQSMSVAAQNLVTAQQQANIMWQAATVQGINALMSTGEAVTGAVTEEIITGR</sequence>
<gene>
    <name evidence="1" type="ORF">VQ7734_02400</name>
</gene>
<dbReference type="STRING" id="1117707.VQ7734_02400"/>
<evidence type="ECO:0000313" key="2">
    <source>
        <dbReference type="Proteomes" id="UP000184600"/>
    </source>
</evidence>
<dbReference type="Pfam" id="PF11747">
    <property type="entry name" value="RebB"/>
    <property type="match status" value="1"/>
</dbReference>
<name>A0A1M7YVN7_9VIBR</name>
<dbReference type="OrthoDB" id="5877964at2"/>
<proteinExistence type="predicted"/>
<accession>A0A1M7YVN7</accession>
<keyword evidence="2" id="KW-1185">Reference proteome</keyword>
<reference evidence="2" key="1">
    <citation type="submission" date="2016-12" db="EMBL/GenBank/DDBJ databases">
        <authorList>
            <person name="Rodrigo-Torres L."/>
            <person name="Arahal R.D."/>
            <person name="Lucena T."/>
        </authorList>
    </citation>
    <scope>NUCLEOTIDE SEQUENCE [LARGE SCALE GENOMIC DNA]</scope>
</reference>
<dbReference type="EMBL" id="FRFG01000027">
    <property type="protein sequence ID" value="SHO56631.1"/>
    <property type="molecule type" value="Genomic_DNA"/>
</dbReference>